<comment type="caution">
    <text evidence="1">The sequence shown here is derived from an EMBL/GenBank/DDBJ whole genome shotgun (WGS) entry which is preliminary data.</text>
</comment>
<dbReference type="EMBL" id="RAQJ01000009">
    <property type="protein sequence ID" value="RKE89441.1"/>
    <property type="molecule type" value="Genomic_DNA"/>
</dbReference>
<evidence type="ECO:0000313" key="1">
    <source>
        <dbReference type="EMBL" id="RKE89441.1"/>
    </source>
</evidence>
<dbReference type="RefSeq" id="WP_262603411.1">
    <property type="nucleotide sequence ID" value="NZ_RAQJ01000009.1"/>
</dbReference>
<protein>
    <submittedName>
        <fullName evidence="1">Uncharacterized protein</fullName>
    </submittedName>
</protein>
<sequence>MNDIEDEKDELLGIAEWNGVLIYHYESGKTKTVDLNLDKKD</sequence>
<proteinExistence type="predicted"/>
<dbReference type="Proteomes" id="UP000284892">
    <property type="component" value="Unassembled WGS sequence"/>
</dbReference>
<gene>
    <name evidence="1" type="ORF">BXY80_2790</name>
</gene>
<reference evidence="1 2" key="1">
    <citation type="submission" date="2018-09" db="EMBL/GenBank/DDBJ databases">
        <title>Genomic Encyclopedia of Archaeal and Bacterial Type Strains, Phase II (KMG-II): from individual species to whole genera.</title>
        <authorList>
            <person name="Goeker M."/>
        </authorList>
    </citation>
    <scope>NUCLEOTIDE SEQUENCE [LARGE SCALE GENOMIC DNA]</scope>
    <source>
        <strain evidence="1 2">DSM 26283</strain>
    </source>
</reference>
<dbReference type="AlphaFoldDB" id="A0A420DC76"/>
<organism evidence="1 2">
    <name type="scientific">Ichthyenterobacterium magnum</name>
    <dbReference type="NCBI Taxonomy" id="1230530"/>
    <lineage>
        <taxon>Bacteria</taxon>
        <taxon>Pseudomonadati</taxon>
        <taxon>Bacteroidota</taxon>
        <taxon>Flavobacteriia</taxon>
        <taxon>Flavobacteriales</taxon>
        <taxon>Flavobacteriaceae</taxon>
        <taxon>Ichthyenterobacterium</taxon>
    </lineage>
</organism>
<name>A0A420DC76_9FLAO</name>
<evidence type="ECO:0000313" key="2">
    <source>
        <dbReference type="Proteomes" id="UP000284892"/>
    </source>
</evidence>
<accession>A0A420DC76</accession>
<keyword evidence="2" id="KW-1185">Reference proteome</keyword>